<dbReference type="PANTHER" id="PTHR43569">
    <property type="entry name" value="AMIDOHYDROLASE"/>
    <property type="match status" value="1"/>
</dbReference>
<dbReference type="InterPro" id="IPR032466">
    <property type="entry name" value="Metal_Hydrolase"/>
</dbReference>
<dbReference type="Pfam" id="PF04909">
    <property type="entry name" value="Amidohydro_2"/>
    <property type="match status" value="1"/>
</dbReference>
<name>A0A382PBT5_9ZZZZ</name>
<evidence type="ECO:0000256" key="1">
    <source>
        <dbReference type="ARBA" id="ARBA00038310"/>
    </source>
</evidence>
<dbReference type="AlphaFoldDB" id="A0A382PBT5"/>
<evidence type="ECO:0000259" key="2">
    <source>
        <dbReference type="Pfam" id="PF04909"/>
    </source>
</evidence>
<dbReference type="EMBL" id="UINC01105967">
    <property type="protein sequence ID" value="SVC70290.1"/>
    <property type="molecule type" value="Genomic_DNA"/>
</dbReference>
<dbReference type="Gene3D" id="3.20.20.140">
    <property type="entry name" value="Metal-dependent hydrolases"/>
    <property type="match status" value="1"/>
</dbReference>
<dbReference type="InterPro" id="IPR052350">
    <property type="entry name" value="Metallo-dep_Lactonases"/>
</dbReference>
<sequence>MEGIVDAHHHIWRLNDLGWLKGLTQPRIFGEYQAIKRDYLIEDFTRDLEGSGVEQSVYIQVNWPPHEELLEAEWVQNISDKNGWPHAFVGYVDFGAEDAKATLRKLNTFPLMRGIRQQLHWHENPQYCFQSTPDLMNQSAWQRNFSFIQEYGWSFELQVFASQMKNA</sequence>
<feature type="non-terminal residue" evidence="3">
    <location>
        <position position="167"/>
    </location>
</feature>
<reference evidence="3" key="1">
    <citation type="submission" date="2018-05" db="EMBL/GenBank/DDBJ databases">
        <authorList>
            <person name="Lanie J.A."/>
            <person name="Ng W.-L."/>
            <person name="Kazmierczak K.M."/>
            <person name="Andrzejewski T.M."/>
            <person name="Davidsen T.M."/>
            <person name="Wayne K.J."/>
            <person name="Tettelin H."/>
            <person name="Glass J.I."/>
            <person name="Rusch D."/>
            <person name="Podicherti R."/>
            <person name="Tsui H.-C.T."/>
            <person name="Winkler M.E."/>
        </authorList>
    </citation>
    <scope>NUCLEOTIDE SEQUENCE</scope>
</reference>
<comment type="similarity">
    <text evidence="1">Belongs to the metallo-dependent hydrolases superfamily.</text>
</comment>
<dbReference type="GO" id="GO:0016787">
    <property type="term" value="F:hydrolase activity"/>
    <property type="evidence" value="ECO:0007669"/>
    <property type="project" value="InterPro"/>
</dbReference>
<dbReference type="PANTHER" id="PTHR43569:SF1">
    <property type="entry name" value="BLL3371 PROTEIN"/>
    <property type="match status" value="1"/>
</dbReference>
<feature type="domain" description="Amidohydrolase-related" evidence="2">
    <location>
        <begin position="5"/>
        <end position="163"/>
    </location>
</feature>
<organism evidence="3">
    <name type="scientific">marine metagenome</name>
    <dbReference type="NCBI Taxonomy" id="408172"/>
    <lineage>
        <taxon>unclassified sequences</taxon>
        <taxon>metagenomes</taxon>
        <taxon>ecological metagenomes</taxon>
    </lineage>
</organism>
<gene>
    <name evidence="3" type="ORF">METZ01_LOCUS323144</name>
</gene>
<accession>A0A382PBT5</accession>
<dbReference type="InterPro" id="IPR006680">
    <property type="entry name" value="Amidohydro-rel"/>
</dbReference>
<proteinExistence type="inferred from homology"/>
<evidence type="ECO:0000313" key="3">
    <source>
        <dbReference type="EMBL" id="SVC70290.1"/>
    </source>
</evidence>
<protein>
    <recommendedName>
        <fullName evidence="2">Amidohydrolase-related domain-containing protein</fullName>
    </recommendedName>
</protein>
<dbReference type="SUPFAM" id="SSF51556">
    <property type="entry name" value="Metallo-dependent hydrolases"/>
    <property type="match status" value="1"/>
</dbReference>